<gene>
    <name evidence="1" type="ORF">AB4Y32_39825</name>
</gene>
<proteinExistence type="predicted"/>
<comment type="caution">
    <text evidence="1">The sequence shown here is derived from an EMBL/GenBank/DDBJ whole genome shotgun (WGS) entry which is preliminary data.</text>
</comment>
<accession>A0ACC6UDY8</accession>
<evidence type="ECO:0000313" key="2">
    <source>
        <dbReference type="Proteomes" id="UP001558850"/>
    </source>
</evidence>
<name>A0ACC6UDY8_9BURK</name>
<dbReference type="Proteomes" id="UP001558850">
    <property type="component" value="Unassembled WGS sequence"/>
</dbReference>
<reference evidence="1" key="1">
    <citation type="submission" date="2024-07" db="EMBL/GenBank/DDBJ databases">
        <title>A survey of Mimosa microsymbionts across Brazilian biomes reveals a high diversity of Paraburkholderia nodulating endemic species, but also that Cupriavidus is common as a symbiont of widespread species.</title>
        <authorList>
            <person name="Rouws L."/>
            <person name="Barauna A."/>
            <person name="Beukes C."/>
            <person name="Rouws J.R.C."/>
            <person name="De Faria S.M."/>
            <person name="Gross E."/>
            <person name="Bueno Dos Reis Junior F."/>
            <person name="Simon M.F."/>
            <person name="Maluk M."/>
            <person name="Odee D.W."/>
            <person name="Kenicer G."/>
            <person name="Young J.P.W."/>
            <person name="Reis V.M."/>
            <person name="Zilli J."/>
            <person name="James E.K."/>
        </authorList>
    </citation>
    <scope>NUCLEOTIDE SEQUENCE</scope>
    <source>
        <strain evidence="1">EG181B</strain>
    </source>
</reference>
<evidence type="ECO:0000313" key="1">
    <source>
        <dbReference type="EMBL" id="MEX3937784.1"/>
    </source>
</evidence>
<organism evidence="1 2">
    <name type="scientific">Paraburkholderia phymatum</name>
    <dbReference type="NCBI Taxonomy" id="148447"/>
    <lineage>
        <taxon>Bacteria</taxon>
        <taxon>Pseudomonadati</taxon>
        <taxon>Pseudomonadota</taxon>
        <taxon>Betaproteobacteria</taxon>
        <taxon>Burkholderiales</taxon>
        <taxon>Burkholderiaceae</taxon>
        <taxon>Paraburkholderia</taxon>
    </lineage>
</organism>
<dbReference type="EMBL" id="JBFRCH010000070">
    <property type="protein sequence ID" value="MEX3937784.1"/>
    <property type="molecule type" value="Genomic_DNA"/>
</dbReference>
<keyword evidence="2" id="KW-1185">Reference proteome</keyword>
<protein>
    <submittedName>
        <fullName evidence="1">NIPSNAP family protein</fullName>
    </submittedName>
</protein>
<sequence>MFGGFESLADREARREARQQDRKWHEFLRSAVVTDYLVSQCSAIYRPTSFSRIC</sequence>